<keyword evidence="4" id="KW-1185">Reference proteome</keyword>
<dbReference type="PANTHER" id="PTHR13627">
    <property type="entry name" value="FUKUTIN RELATED PROTEIN"/>
    <property type="match status" value="1"/>
</dbReference>
<feature type="domain" description="LicD/FKTN/FKRP nucleotidyltransferase" evidence="2">
    <location>
        <begin position="145"/>
        <end position="256"/>
    </location>
</feature>
<dbReference type="EMBL" id="LSMT01000047">
    <property type="protein sequence ID" value="PFX30660.1"/>
    <property type="molecule type" value="Genomic_DNA"/>
</dbReference>
<gene>
    <name evidence="3" type="primary">FKRP</name>
    <name evidence="3" type="ORF">AWC38_SpisGene4543</name>
</gene>
<dbReference type="InterPro" id="IPR007074">
    <property type="entry name" value="LicD/FKTN/FKRP_NTP_transf"/>
</dbReference>
<comment type="caution">
    <text evidence="3">The sequence shown here is derived from an EMBL/GenBank/DDBJ whole genome shotgun (WGS) entry which is preliminary data.</text>
</comment>
<dbReference type="AlphaFoldDB" id="A0A2B4SP55"/>
<dbReference type="Pfam" id="PF04991">
    <property type="entry name" value="LicD"/>
    <property type="match status" value="1"/>
</dbReference>
<evidence type="ECO:0000256" key="1">
    <source>
        <dbReference type="SAM" id="MobiDB-lite"/>
    </source>
</evidence>
<feature type="region of interest" description="Disordered" evidence="1">
    <location>
        <begin position="83"/>
        <end position="102"/>
    </location>
</feature>
<feature type="compositionally biased region" description="Basic and acidic residues" evidence="1">
    <location>
        <begin position="27"/>
        <end position="41"/>
    </location>
</feature>
<dbReference type="InterPro" id="IPR052613">
    <property type="entry name" value="LicD_transferase"/>
</dbReference>
<proteinExistence type="predicted"/>
<protein>
    <submittedName>
        <fullName evidence="3">Fukutin-related protein</fullName>
    </submittedName>
</protein>
<dbReference type="GO" id="GO:0009100">
    <property type="term" value="P:glycoprotein metabolic process"/>
    <property type="evidence" value="ECO:0007669"/>
    <property type="project" value="UniProtKB-ARBA"/>
</dbReference>
<accession>A0A2B4SP55</accession>
<dbReference type="Proteomes" id="UP000225706">
    <property type="component" value="Unassembled WGS sequence"/>
</dbReference>
<feature type="region of interest" description="Disordered" evidence="1">
    <location>
        <begin position="27"/>
        <end position="63"/>
    </location>
</feature>
<dbReference type="STRING" id="50429.A0A2B4SP55"/>
<sequence length="334" mass="38629">MYKPLSDIEVGPAGLPAKLQFRRKLDESGHVARGTRKEHQDSTTGKPGIVYPNTKTANSNPGKLKHRLRIQTESTSTLSSVTTVKVQATTERPSSKKYPSSIERLNLPSQQEKTHGHVYGEQGCPDNPWRNAGLTELLQKWINICEQYNIEYILYGGSLLGAMRNNDIIPYDSDIDVLIDINYFTTMRRLAERRRFLRSDGKIHLVLQPEFTMNIPVEKRKRYDCQGKVTSKLMDECSFQEPLGRLFKGNLHIDIYHFYDRVHFVDDPSDDKLKEYPKKDFYPFKPCNFMGFEASCPSNPWEISRIYFNTDDFLEPVYKCKNGTWVNKNGRTTR</sequence>
<evidence type="ECO:0000313" key="3">
    <source>
        <dbReference type="EMBL" id="PFX30660.1"/>
    </source>
</evidence>
<organism evidence="3 4">
    <name type="scientific">Stylophora pistillata</name>
    <name type="common">Smooth cauliflower coral</name>
    <dbReference type="NCBI Taxonomy" id="50429"/>
    <lineage>
        <taxon>Eukaryota</taxon>
        <taxon>Metazoa</taxon>
        <taxon>Cnidaria</taxon>
        <taxon>Anthozoa</taxon>
        <taxon>Hexacorallia</taxon>
        <taxon>Scleractinia</taxon>
        <taxon>Astrocoeniina</taxon>
        <taxon>Pocilloporidae</taxon>
        <taxon>Stylophora</taxon>
    </lineage>
</organism>
<dbReference type="PANTHER" id="PTHR13627:SF35">
    <property type="entry name" value="LICD FAMILY PROTEIN"/>
    <property type="match status" value="1"/>
</dbReference>
<name>A0A2B4SP55_STYPI</name>
<dbReference type="OrthoDB" id="444255at2759"/>
<evidence type="ECO:0000259" key="2">
    <source>
        <dbReference type="Pfam" id="PF04991"/>
    </source>
</evidence>
<evidence type="ECO:0000313" key="4">
    <source>
        <dbReference type="Proteomes" id="UP000225706"/>
    </source>
</evidence>
<reference evidence="4" key="1">
    <citation type="journal article" date="2017" name="bioRxiv">
        <title>Comparative analysis of the genomes of Stylophora pistillata and Acropora digitifera provides evidence for extensive differences between species of corals.</title>
        <authorList>
            <person name="Voolstra C.R."/>
            <person name="Li Y."/>
            <person name="Liew Y.J."/>
            <person name="Baumgarten S."/>
            <person name="Zoccola D."/>
            <person name="Flot J.-F."/>
            <person name="Tambutte S."/>
            <person name="Allemand D."/>
            <person name="Aranda M."/>
        </authorList>
    </citation>
    <scope>NUCLEOTIDE SEQUENCE [LARGE SCALE GENOMIC DNA]</scope>
</reference>